<proteinExistence type="predicted"/>
<evidence type="ECO:0000313" key="1">
    <source>
        <dbReference type="EMBL" id="SDF21439.1"/>
    </source>
</evidence>
<dbReference type="OrthoDB" id="237057at2157"/>
<protein>
    <submittedName>
        <fullName evidence="1">Uncharacterized protein</fullName>
    </submittedName>
</protein>
<sequence>MFGLGSDSYEDVEDVVVEDADDLVLSNPQDVFVERRAVAGECRIDSVGDVYLTDSNEDIADPYRDCVVSGGDDTRIETCEDVLITRGAVDGDLVIENTIDDVFTAVTDAVVLDAVDDVYLRGGVGHGDSVRVERAEDVRIESDARVPAVTADDTEDVLVAGPSAVADGVDERAYHERAPVHLGDVEDVLVEARAVEGRLVAADPGDVDEDAVL</sequence>
<dbReference type="STRING" id="660518.SAMN05216218_104251"/>
<dbReference type="RefSeq" id="WP_092689984.1">
    <property type="nucleotide sequence ID" value="NZ_FNBK01000004.1"/>
</dbReference>
<keyword evidence="2" id="KW-1185">Reference proteome</keyword>
<organism evidence="1 2">
    <name type="scientific">Halorientalis regularis</name>
    <dbReference type="NCBI Taxonomy" id="660518"/>
    <lineage>
        <taxon>Archaea</taxon>
        <taxon>Methanobacteriati</taxon>
        <taxon>Methanobacteriota</taxon>
        <taxon>Stenosarchaea group</taxon>
        <taxon>Halobacteria</taxon>
        <taxon>Halobacteriales</taxon>
        <taxon>Haloarculaceae</taxon>
        <taxon>Halorientalis</taxon>
    </lineage>
</organism>
<name>A0A1G7JAC5_9EURY</name>
<dbReference type="AlphaFoldDB" id="A0A1G7JAC5"/>
<accession>A0A1G7JAC5</accession>
<reference evidence="2" key="1">
    <citation type="submission" date="2016-10" db="EMBL/GenBank/DDBJ databases">
        <authorList>
            <person name="Varghese N."/>
            <person name="Submissions S."/>
        </authorList>
    </citation>
    <scope>NUCLEOTIDE SEQUENCE [LARGE SCALE GENOMIC DNA]</scope>
    <source>
        <strain evidence="2">IBRC-M 10760</strain>
    </source>
</reference>
<gene>
    <name evidence="1" type="ORF">SAMN05216218_104251</name>
</gene>
<dbReference type="Proteomes" id="UP000199076">
    <property type="component" value="Unassembled WGS sequence"/>
</dbReference>
<evidence type="ECO:0000313" key="2">
    <source>
        <dbReference type="Proteomes" id="UP000199076"/>
    </source>
</evidence>
<dbReference type="EMBL" id="FNBK01000004">
    <property type="protein sequence ID" value="SDF21439.1"/>
    <property type="molecule type" value="Genomic_DNA"/>
</dbReference>